<dbReference type="GeneID" id="98144114"/>
<dbReference type="Gene3D" id="1.10.510.10">
    <property type="entry name" value="Transferase(Phosphotransferase) domain 1"/>
    <property type="match status" value="1"/>
</dbReference>
<feature type="domain" description="Protein kinase" evidence="2">
    <location>
        <begin position="173"/>
        <end position="518"/>
    </location>
</feature>
<dbReference type="InterPro" id="IPR011009">
    <property type="entry name" value="Kinase-like_dom_sf"/>
</dbReference>
<dbReference type="RefSeq" id="XP_070886527.1">
    <property type="nucleotide sequence ID" value="XM_071029042.1"/>
</dbReference>
<comment type="caution">
    <text evidence="3">The sequence shown here is derived from an EMBL/GenBank/DDBJ whole genome shotgun (WGS) entry which is preliminary data.</text>
</comment>
<accession>A0ABR4LSM4</accession>
<name>A0ABR4LSM4_9EURO</name>
<gene>
    <name evidence="3" type="ORF">BJX67DRAFT_352591</name>
</gene>
<evidence type="ECO:0000313" key="4">
    <source>
        <dbReference type="Proteomes" id="UP001610432"/>
    </source>
</evidence>
<evidence type="ECO:0000256" key="1">
    <source>
        <dbReference type="SAM" id="MobiDB-lite"/>
    </source>
</evidence>
<evidence type="ECO:0000259" key="2">
    <source>
        <dbReference type="PROSITE" id="PS50011"/>
    </source>
</evidence>
<dbReference type="Pfam" id="PF00069">
    <property type="entry name" value="Pkinase"/>
    <property type="match status" value="1"/>
</dbReference>
<keyword evidence="4" id="KW-1185">Reference proteome</keyword>
<dbReference type="PROSITE" id="PS50011">
    <property type="entry name" value="PROTEIN_KINASE_DOM"/>
    <property type="match status" value="1"/>
</dbReference>
<dbReference type="PROSITE" id="PS00108">
    <property type="entry name" value="PROTEIN_KINASE_ST"/>
    <property type="match status" value="1"/>
</dbReference>
<dbReference type="InterPro" id="IPR000719">
    <property type="entry name" value="Prot_kinase_dom"/>
</dbReference>
<feature type="region of interest" description="Disordered" evidence="1">
    <location>
        <begin position="891"/>
        <end position="939"/>
    </location>
</feature>
<dbReference type="InterPro" id="IPR008271">
    <property type="entry name" value="Ser/Thr_kinase_AS"/>
</dbReference>
<dbReference type="PANTHER" id="PTHR24359:SF1">
    <property type="entry name" value="INHIBITOR OF NUCLEAR FACTOR KAPPA-B KINASE EPSILON SUBUNIT HOMOLOG 1-RELATED"/>
    <property type="match status" value="1"/>
</dbReference>
<dbReference type="Proteomes" id="UP001610432">
    <property type="component" value="Unassembled WGS sequence"/>
</dbReference>
<sequence>MADGAYPTLCHELYDEILKKLEMKDDPKLRFASRGTTQEALHEPNLKRVFESLLEPGKTAVQQFGMTESELVDRVNKRKLHDFFAVLIFASCPSGAARKCIINLVANDTWPVMSTRRRKIGSLPAEREDLEELFGEYAAADKFALTQWIFCPVVIRKRTEVRVDDKGHWRLPYLAEKSLRSGSFGDVFEVKIAKGHFFNPKNETANMVDIKLARKDYIMNTLFDAKEEREIMDKIFNTPSECENILENYGSLAIGKTYSLFMPLAICDLREYLLIDRPNDISEKKRMLRSAVGLARGLDFLHTGLQTRELEQLVCYHMDLKPSNILVFHDEAARDSEQKIWKLSDFGMSRVKVRHRDRDVGGERDFNSWFRQRPKTKDPSLSATVNKRGDGTYLAPESAFTGAAMRTDSDVWSLGCIISVLFSYLDGGKEKVLQYSEKRGGHPDSGDYDRFFVIPKIFGPARIHPEIRRWHRRLARRAGDRSPSEGAAVKYMLDFLEAEVLKVDQSKRCSAKKVQEMLANTSERYEELTGGEPHTAPFMPSILDLLGRRPRVHLPDNNQVESWSLGPDEGFKGCKISSDGAFVVYWSDTKISLYTWESLSRVEGNAAIKAASEYPLNRSDGVIWKSLSLTHRYVVATSTGPDSHCYIFDLWEGTITGPSLANGRYTVTLPSQPEIIAISPDSQTLAAVLRGGAAERQPGYLFLAPLSRAKIQAGRPGRKWGWKAFLPSPAMDVIQLLFSSNDDLYLVVRPNPTARSRQHAIRIVYVHLPTKRLKTLHVESQDLGSGFTGRLLPTVAPFRQNPSKCALIARGNQLYIQNLMAIDTPVRKDIKHYRVVKLMIGSNDQRMYALARATASSILLLVEMTVPRSNDDDISVRELAQLPGLSEDDHFTEKVLDGNNNNNSHDSHNATHNTSDANNANTINDNNNGSGDSDDDATDDRDNSGYVLIAALANRNTRAIYKVALGFL</sequence>
<dbReference type="SUPFAM" id="SSF82171">
    <property type="entry name" value="DPP6 N-terminal domain-like"/>
    <property type="match status" value="1"/>
</dbReference>
<reference evidence="3 4" key="1">
    <citation type="submission" date="2024-07" db="EMBL/GenBank/DDBJ databases">
        <title>Section-level genome sequencing and comparative genomics of Aspergillus sections Usti and Cavernicolus.</title>
        <authorList>
            <consortium name="Lawrence Berkeley National Laboratory"/>
            <person name="Nybo J.L."/>
            <person name="Vesth T.C."/>
            <person name="Theobald S."/>
            <person name="Frisvad J.C."/>
            <person name="Larsen T.O."/>
            <person name="Kjaerboelling I."/>
            <person name="Rothschild-Mancinelli K."/>
            <person name="Lyhne E.K."/>
            <person name="Kogle M.E."/>
            <person name="Barry K."/>
            <person name="Clum A."/>
            <person name="Na H."/>
            <person name="Ledsgaard L."/>
            <person name="Lin J."/>
            <person name="Lipzen A."/>
            <person name="Kuo A."/>
            <person name="Riley R."/>
            <person name="Mondo S."/>
            <person name="Labutti K."/>
            <person name="Haridas S."/>
            <person name="Pangalinan J."/>
            <person name="Salamov A.A."/>
            <person name="Simmons B.A."/>
            <person name="Magnuson J.K."/>
            <person name="Chen J."/>
            <person name="Drula E."/>
            <person name="Henrissat B."/>
            <person name="Wiebenga A."/>
            <person name="Lubbers R.J."/>
            <person name="Gomes A.C."/>
            <person name="Macurrencykelacurrency M.R."/>
            <person name="Stajich J."/>
            <person name="Grigoriev I.V."/>
            <person name="Mortensen U.H."/>
            <person name="De Vries R.P."/>
            <person name="Baker S.E."/>
            <person name="Andersen M.R."/>
        </authorList>
    </citation>
    <scope>NUCLEOTIDE SEQUENCE [LARGE SCALE GENOMIC DNA]</scope>
    <source>
        <strain evidence="3 4">CBS 449.75</strain>
    </source>
</reference>
<dbReference type="EMBL" id="JBFXLQ010000018">
    <property type="protein sequence ID" value="KAL2867548.1"/>
    <property type="molecule type" value="Genomic_DNA"/>
</dbReference>
<dbReference type="SMART" id="SM00220">
    <property type="entry name" value="S_TKc"/>
    <property type="match status" value="1"/>
</dbReference>
<proteinExistence type="predicted"/>
<feature type="compositionally biased region" description="Low complexity" evidence="1">
    <location>
        <begin position="899"/>
        <end position="931"/>
    </location>
</feature>
<dbReference type="SUPFAM" id="SSF56112">
    <property type="entry name" value="Protein kinase-like (PK-like)"/>
    <property type="match status" value="1"/>
</dbReference>
<organism evidence="3 4">
    <name type="scientific">Aspergillus lucknowensis</name>
    <dbReference type="NCBI Taxonomy" id="176173"/>
    <lineage>
        <taxon>Eukaryota</taxon>
        <taxon>Fungi</taxon>
        <taxon>Dikarya</taxon>
        <taxon>Ascomycota</taxon>
        <taxon>Pezizomycotina</taxon>
        <taxon>Eurotiomycetes</taxon>
        <taxon>Eurotiomycetidae</taxon>
        <taxon>Eurotiales</taxon>
        <taxon>Aspergillaceae</taxon>
        <taxon>Aspergillus</taxon>
        <taxon>Aspergillus subgen. Nidulantes</taxon>
    </lineage>
</organism>
<protein>
    <recommendedName>
        <fullName evidence="2">Protein kinase domain-containing protein</fullName>
    </recommendedName>
</protein>
<evidence type="ECO:0000313" key="3">
    <source>
        <dbReference type="EMBL" id="KAL2867548.1"/>
    </source>
</evidence>
<dbReference type="PANTHER" id="PTHR24359">
    <property type="entry name" value="SERINE/THREONINE-PROTEIN KINASE SBK1"/>
    <property type="match status" value="1"/>
</dbReference>